<dbReference type="RefSeq" id="XP_044546677.1">
    <property type="nucleotide sequence ID" value="XM_044697532.1"/>
</dbReference>
<evidence type="ECO:0000313" key="5">
    <source>
        <dbReference type="EMBL" id="KAG2379415.1"/>
    </source>
</evidence>
<gene>
    <name evidence="5" type="ORF">C9374_007554</name>
</gene>
<feature type="domain" description="Teneurin NHL" evidence="4">
    <location>
        <begin position="437"/>
        <end position="486"/>
    </location>
</feature>
<feature type="region of interest" description="Disordered" evidence="1">
    <location>
        <begin position="710"/>
        <end position="751"/>
    </location>
</feature>
<dbReference type="PANTHER" id="PTHR46388">
    <property type="entry name" value="NHL REPEAT-CONTAINING PROTEIN 2"/>
    <property type="match status" value="1"/>
</dbReference>
<accession>A0AA88GMB4</accession>
<dbReference type="InterPro" id="IPR011042">
    <property type="entry name" value="6-blade_b-propeller_TolB-like"/>
</dbReference>
<feature type="domain" description="Teneurin NHL" evidence="4">
    <location>
        <begin position="492"/>
        <end position="542"/>
    </location>
</feature>
<feature type="domain" description="Teneurin NHL" evidence="4">
    <location>
        <begin position="220"/>
        <end position="311"/>
    </location>
</feature>
<dbReference type="Gene3D" id="2.120.10.30">
    <property type="entry name" value="TolB, C-terminal domain"/>
    <property type="match status" value="5"/>
</dbReference>
<feature type="signal peptide" evidence="3">
    <location>
        <begin position="1"/>
        <end position="22"/>
    </location>
</feature>
<name>A0AA88GMB4_NAELO</name>
<feature type="domain" description="Teneurin NHL" evidence="4">
    <location>
        <begin position="548"/>
        <end position="598"/>
    </location>
</feature>
<organism evidence="5 6">
    <name type="scientific">Naegleria lovaniensis</name>
    <name type="common">Amoeba</name>
    <dbReference type="NCBI Taxonomy" id="51637"/>
    <lineage>
        <taxon>Eukaryota</taxon>
        <taxon>Discoba</taxon>
        <taxon>Heterolobosea</taxon>
        <taxon>Tetramitia</taxon>
        <taxon>Eutetramitia</taxon>
        <taxon>Vahlkampfiidae</taxon>
        <taxon>Naegleria</taxon>
    </lineage>
</organism>
<keyword evidence="2" id="KW-0472">Membrane</keyword>
<sequence>MKVTSIAGQCALLLCMAFMVAALCMSTNVLLAQQIYLSCLPGIPANNSDSSYLNFLSNRVGGSINSWGDAYSAVSASLDQPIAVSISKSSGEIFITDYNHGKLRKVNPSTKIITTLSSSIKGLYTVHVADNGDVYASSPSQIFKIHPTSGALTVIAGSASNKGDSPDGTIATSALINFPKSIHVTSAGVYFTDSGNHKVKLIGTDGKIKTVAGNGQKGFSGDGSQATSASLNNPYAVVVTSTNVMYISDSGNGRVRKIDTNGVISTYVAPTTGASNNIKVGNPTGLALKPSTGELFIADNAFSRIFKVDNAGVTTVYAGTDYGDTGDGTSTANAQLNSPFGLAFSSSGDLFFCDTFNNRVAKFSAADNLLYNVAGNQQVSFFGNGVNALNATFSYDSSIFEYNKEIYVADTANNLLRKISTSGMVTTIAGNPIGGFGDGGQAINALLNGPKSLFVRSNGEVYFVEVANHKIRKISTSGVISTVAGNGLEGFSGDGSAATSATLRFPQGVFLNSAGEVFIADTGNARIRKISTSGVITTIAGTGERGFSGDGSAATSAQLNSVVSLFVTSNGEVYFPDGNRIRKISSSGIISTLAGQEDAGFSGDNGLATAAYLNNPQSVVVTGQGIFIADTENNRIRKIGLDGIIRSVAGTGTRDNNKADNILATSTPVSPRSLALTSSGSILVADIFGNIKTLANCSCPTGYYSQCASAPPVQPSPKPSPLPSISTKPGISTKPVISQKPGDSVKPMNSTQRGVASSATTFNVGSFIVNTMSLLVLFWYMVVVTMLQA</sequence>
<dbReference type="GeneID" id="68100008"/>
<comment type="caution">
    <text evidence="5">The sequence shown here is derived from an EMBL/GenBank/DDBJ whole genome shotgun (WGS) entry which is preliminary data.</text>
</comment>
<keyword evidence="6" id="KW-1185">Reference proteome</keyword>
<dbReference type="PANTHER" id="PTHR46388:SF2">
    <property type="entry name" value="NHL REPEAT-CONTAINING PROTEIN 2"/>
    <property type="match status" value="1"/>
</dbReference>
<evidence type="ECO:0000256" key="1">
    <source>
        <dbReference type="SAM" id="MobiDB-lite"/>
    </source>
</evidence>
<evidence type="ECO:0000256" key="3">
    <source>
        <dbReference type="SAM" id="SignalP"/>
    </source>
</evidence>
<dbReference type="Proteomes" id="UP000816034">
    <property type="component" value="Unassembled WGS sequence"/>
</dbReference>
<dbReference type="SUPFAM" id="SSF101898">
    <property type="entry name" value="NHL repeat"/>
    <property type="match status" value="2"/>
</dbReference>
<proteinExistence type="predicted"/>
<dbReference type="EMBL" id="PYSW02000029">
    <property type="protein sequence ID" value="KAG2379415.1"/>
    <property type="molecule type" value="Genomic_DNA"/>
</dbReference>
<evidence type="ECO:0000259" key="4">
    <source>
        <dbReference type="Pfam" id="PF25021"/>
    </source>
</evidence>
<dbReference type="InterPro" id="IPR056822">
    <property type="entry name" value="TEN_NHL"/>
</dbReference>
<feature type="compositionally biased region" description="Pro residues" evidence="1">
    <location>
        <begin position="712"/>
        <end position="722"/>
    </location>
</feature>
<protein>
    <recommendedName>
        <fullName evidence="4">Teneurin NHL domain-containing protein</fullName>
    </recommendedName>
</protein>
<keyword evidence="2" id="KW-1133">Transmembrane helix</keyword>
<evidence type="ECO:0000313" key="6">
    <source>
        <dbReference type="Proteomes" id="UP000816034"/>
    </source>
</evidence>
<keyword evidence="3" id="KW-0732">Signal</keyword>
<dbReference type="AlphaFoldDB" id="A0AA88GMB4"/>
<dbReference type="Pfam" id="PF25021">
    <property type="entry name" value="TEN_NHL"/>
    <property type="match status" value="4"/>
</dbReference>
<feature type="transmembrane region" description="Helical" evidence="2">
    <location>
        <begin position="767"/>
        <end position="787"/>
    </location>
</feature>
<evidence type="ECO:0000256" key="2">
    <source>
        <dbReference type="SAM" id="Phobius"/>
    </source>
</evidence>
<reference evidence="5 6" key="1">
    <citation type="journal article" date="2018" name="BMC Genomics">
        <title>The genome of Naegleria lovaniensis, the basis for a comparative approach to unravel pathogenicity factors of the human pathogenic amoeba N. fowleri.</title>
        <authorList>
            <person name="Liechti N."/>
            <person name="Schurch N."/>
            <person name="Bruggmann R."/>
            <person name="Wittwer M."/>
        </authorList>
    </citation>
    <scope>NUCLEOTIDE SEQUENCE [LARGE SCALE GENOMIC DNA]</scope>
    <source>
        <strain evidence="5 6">ATCC 30569</strain>
    </source>
</reference>
<feature type="chain" id="PRO_5041738390" description="Teneurin NHL domain-containing protein" evidence="3">
    <location>
        <begin position="23"/>
        <end position="789"/>
    </location>
</feature>
<keyword evidence="2" id="KW-0812">Transmembrane</keyword>